<comment type="similarity">
    <text evidence="2">Belongs to the HupC/HyaC/HydC family.</text>
</comment>
<dbReference type="PRINTS" id="PR00161">
    <property type="entry name" value="NIHGNASECYTB"/>
</dbReference>
<keyword evidence="6 12" id="KW-0812">Transmembrane</keyword>
<evidence type="ECO:0000256" key="6">
    <source>
        <dbReference type="ARBA" id="ARBA00022692"/>
    </source>
</evidence>
<evidence type="ECO:0000256" key="9">
    <source>
        <dbReference type="ARBA" id="ARBA00022989"/>
    </source>
</evidence>
<reference evidence="14" key="1">
    <citation type="submission" date="2018-08" db="EMBL/GenBank/DDBJ databases">
        <title>Murine metabolic-syndrome-specific gut microbial biobank.</title>
        <authorList>
            <person name="Liu C."/>
        </authorList>
    </citation>
    <scope>NUCLEOTIDE SEQUENCE [LARGE SCALE GENOMIC DNA]</scope>
    <source>
        <strain evidence="14">Z82</strain>
    </source>
</reference>
<dbReference type="Pfam" id="PF01292">
    <property type="entry name" value="Ni_hydr_CYTB"/>
    <property type="match status" value="1"/>
</dbReference>
<dbReference type="PANTHER" id="PTHR30485">
    <property type="entry name" value="NI/FE-HYDROGENASE 1 B-TYPE CYTOCHROME SUBUNIT"/>
    <property type="match status" value="1"/>
</dbReference>
<dbReference type="EMBL" id="QWKH01000008">
    <property type="protein sequence ID" value="NBI33885.1"/>
    <property type="molecule type" value="Genomic_DNA"/>
</dbReference>
<evidence type="ECO:0000256" key="12">
    <source>
        <dbReference type="SAM" id="Phobius"/>
    </source>
</evidence>
<keyword evidence="5" id="KW-0349">Heme</keyword>
<dbReference type="GO" id="GO:0022904">
    <property type="term" value="P:respiratory electron transport chain"/>
    <property type="evidence" value="ECO:0007669"/>
    <property type="project" value="InterPro"/>
</dbReference>
<dbReference type="GO" id="GO:0009055">
    <property type="term" value="F:electron transfer activity"/>
    <property type="evidence" value="ECO:0007669"/>
    <property type="project" value="InterPro"/>
</dbReference>
<dbReference type="InterPro" id="IPR051542">
    <property type="entry name" value="Hydrogenase_cytochrome"/>
</dbReference>
<dbReference type="InterPro" id="IPR000516">
    <property type="entry name" value="Ni-dep_Hydgase_cyt-B"/>
</dbReference>
<keyword evidence="9 12" id="KW-1133">Transmembrane helix</keyword>
<dbReference type="GO" id="GO:0005506">
    <property type="term" value="F:iron ion binding"/>
    <property type="evidence" value="ECO:0007669"/>
    <property type="project" value="InterPro"/>
</dbReference>
<name>A0A7C9N874_9BACT</name>
<evidence type="ECO:0000256" key="11">
    <source>
        <dbReference type="ARBA" id="ARBA00023136"/>
    </source>
</evidence>
<evidence type="ECO:0000256" key="7">
    <source>
        <dbReference type="ARBA" id="ARBA00022723"/>
    </source>
</evidence>
<accession>A0A7C9N874</accession>
<dbReference type="InterPro" id="IPR016174">
    <property type="entry name" value="Di-haem_cyt_TM"/>
</dbReference>
<evidence type="ECO:0000313" key="14">
    <source>
        <dbReference type="EMBL" id="NBI33885.1"/>
    </source>
</evidence>
<dbReference type="Gene3D" id="1.20.950.20">
    <property type="entry name" value="Transmembrane di-heme cytochromes, Chain C"/>
    <property type="match status" value="1"/>
</dbReference>
<dbReference type="InterPro" id="IPR011577">
    <property type="entry name" value="Cyt_b561_bac/Ni-Hgenase"/>
</dbReference>
<dbReference type="GO" id="GO:0005886">
    <property type="term" value="C:plasma membrane"/>
    <property type="evidence" value="ECO:0007669"/>
    <property type="project" value="UniProtKB-SubCell"/>
</dbReference>
<dbReference type="PANTHER" id="PTHR30485:SF0">
    <property type="entry name" value="NI_FE-HYDROGENASE 1 B-TYPE CYTOCHROME SUBUNIT-RELATED"/>
    <property type="match status" value="1"/>
</dbReference>
<evidence type="ECO:0000256" key="2">
    <source>
        <dbReference type="ARBA" id="ARBA00008622"/>
    </source>
</evidence>
<organism evidence="14">
    <name type="scientific">Muribaculaceae bacterium Z82</name>
    <dbReference type="NCBI Taxonomy" id="2304548"/>
    <lineage>
        <taxon>Bacteria</taxon>
        <taxon>Pseudomonadati</taxon>
        <taxon>Bacteroidota</taxon>
        <taxon>Bacteroidia</taxon>
        <taxon>Bacteroidales</taxon>
        <taxon>Muribaculaceae</taxon>
    </lineage>
</organism>
<evidence type="ECO:0000256" key="5">
    <source>
        <dbReference type="ARBA" id="ARBA00022617"/>
    </source>
</evidence>
<dbReference type="SUPFAM" id="SSF81342">
    <property type="entry name" value="Transmembrane di-heme cytochromes"/>
    <property type="match status" value="1"/>
</dbReference>
<feature type="transmembrane region" description="Helical" evidence="12">
    <location>
        <begin position="129"/>
        <end position="151"/>
    </location>
</feature>
<keyword evidence="3" id="KW-0813">Transport</keyword>
<feature type="transmembrane region" description="Helical" evidence="12">
    <location>
        <begin position="171"/>
        <end position="191"/>
    </location>
</feature>
<comment type="caution">
    <text evidence="14">The sequence shown here is derived from an EMBL/GenBank/DDBJ whole genome shotgun (WGS) entry which is preliminary data.</text>
</comment>
<keyword evidence="11 12" id="KW-0472">Membrane</keyword>
<comment type="subcellular location">
    <subcellularLocation>
        <location evidence="1">Cell membrane</location>
        <topology evidence="1">Multi-pass membrane protein</topology>
    </subcellularLocation>
</comment>
<evidence type="ECO:0000256" key="8">
    <source>
        <dbReference type="ARBA" id="ARBA00022982"/>
    </source>
</evidence>
<dbReference type="AlphaFoldDB" id="A0A7C9N874"/>
<evidence type="ECO:0000259" key="13">
    <source>
        <dbReference type="Pfam" id="PF01292"/>
    </source>
</evidence>
<evidence type="ECO:0000256" key="3">
    <source>
        <dbReference type="ARBA" id="ARBA00022448"/>
    </source>
</evidence>
<feature type="transmembrane region" description="Helical" evidence="12">
    <location>
        <begin position="53"/>
        <end position="73"/>
    </location>
</feature>
<evidence type="ECO:0000256" key="4">
    <source>
        <dbReference type="ARBA" id="ARBA00022475"/>
    </source>
</evidence>
<evidence type="ECO:0000256" key="1">
    <source>
        <dbReference type="ARBA" id="ARBA00004651"/>
    </source>
</evidence>
<keyword evidence="4" id="KW-1003">Cell membrane</keyword>
<dbReference type="GO" id="GO:0020037">
    <property type="term" value="F:heme binding"/>
    <property type="evidence" value="ECO:0007669"/>
    <property type="project" value="TreeGrafter"/>
</dbReference>
<proteinExistence type="inferred from homology"/>
<keyword evidence="7" id="KW-0479">Metal-binding</keyword>
<protein>
    <submittedName>
        <fullName evidence="14">DUF4405 domain-containing protein</fullName>
    </submittedName>
</protein>
<evidence type="ECO:0000256" key="10">
    <source>
        <dbReference type="ARBA" id="ARBA00023004"/>
    </source>
</evidence>
<sequence>MAHLAHYREAHPLAFVITHWINLVAMILLIVTGFCIHFPFWPYFMGIARGVHVFFGFVLFINCVVRVAMAFFVKSAPTGGTREQVLDYKTWLPQADNRHQAGAWIKYYLFLKKDHPLGAKLGVPQKISYLAIPVLIVVMFYTGLCLWAPTMNVGFFEAGTNLVGGLMSMRIIHYFMMYVFICFMLIHMYLANIEGISPTLLMFFHKEHGGLVYSPEKHNIVGEDDLGHGASHK</sequence>
<feature type="transmembrane region" description="Helical" evidence="12">
    <location>
        <begin position="20"/>
        <end position="41"/>
    </location>
</feature>
<keyword evidence="10" id="KW-0408">Iron</keyword>
<gene>
    <name evidence="14" type="ORF">D1639_02305</name>
</gene>
<feature type="domain" description="Cytochrome b561 bacterial/Ni-hydrogenase" evidence="13">
    <location>
        <begin position="11"/>
        <end position="196"/>
    </location>
</feature>
<keyword evidence="8" id="KW-0249">Electron transport</keyword>